<proteinExistence type="predicted"/>
<dbReference type="OrthoDB" id="71604at2"/>
<dbReference type="RefSeq" id="WP_023525696.1">
    <property type="nucleotide sequence ID" value="NZ_JBPKCJ010000003.1"/>
</dbReference>
<dbReference type="AlphaFoldDB" id="A0A2I2MEK8"/>
<sequence length="125" mass="14579">MFANRFLRVFQIASRLKGKVRRFLLCLFFPSRVQESVRKREGECDQCGACCKIVLSCPFLVEYGSHTECRIYNTFRPMACRSFPLDQRDLDDVNRQCTYSFPNKNPAEGREQLIVPVWRTGKTEG</sequence>
<organism evidence="1">
    <name type="scientific">Leptospirillum ferriphilum</name>
    <dbReference type="NCBI Taxonomy" id="178606"/>
    <lineage>
        <taxon>Bacteria</taxon>
        <taxon>Pseudomonadati</taxon>
        <taxon>Nitrospirota</taxon>
        <taxon>Nitrospiria</taxon>
        <taxon>Nitrospirales</taxon>
        <taxon>Nitrospiraceae</taxon>
        <taxon>Leptospirillum</taxon>
    </lineage>
</organism>
<protein>
    <submittedName>
        <fullName evidence="1">Uncharacterized protein</fullName>
    </submittedName>
</protein>
<accession>A0A2I2MEK8</accession>
<name>A0A2I2MEK8_9BACT</name>
<gene>
    <name evidence="1" type="ORF">LFTS_00748</name>
</gene>
<evidence type="ECO:0000313" key="1">
    <source>
        <dbReference type="EMBL" id="SOU92125.1"/>
    </source>
</evidence>
<dbReference type="EMBL" id="LT966316">
    <property type="protein sequence ID" value="SOU92125.1"/>
    <property type="molecule type" value="Genomic_DNA"/>
</dbReference>
<reference evidence="1" key="1">
    <citation type="submission" date="2017-12" db="EMBL/GenBank/DDBJ databases">
        <authorList>
            <consortium name="SysMetEx"/>
        </authorList>
    </citation>
    <scope>NUCLEOTIDE SEQUENCE</scope>
    <source>
        <strain evidence="1">Pb_238</strain>
    </source>
</reference>